<evidence type="ECO:0000313" key="3">
    <source>
        <dbReference type="EMBL" id="EIW74458.1"/>
    </source>
</evidence>
<dbReference type="AlphaFoldDB" id="R7SE59"/>
<sequence>MILSDVLQQNPELDRFELNEILDFIRAACEVRDDIAGVQHTTLNTESTHAPTYLPHIHQVFISRSASIQLRMVPVLWRALRDHVWNMPRLFERQQDLVSRFEEWGWDLGISKSLWTLCPPSRKCDNPQCPNVDRDIEMRTIDVHDAVLFTKSFGPQSAKQLSFTCQACRRNYRHNYFVHNNSKTRTYYIDLPDHIQVGEHHFAETELVKEWTDSMVVSHTSATNLATAYELSRTRHLDLYYSRPRVSHTDAKLPYSGILSAEQVWHGFVILALLRNYRVRHAPLSVPHDGSQRARFEEAMKQQNERVVKHGQPEITHYCDACMRVFRVWNEAGEYELYKTQVVVADGLTIGHPCCKDFRCPDPLQTAHDHFCKRHYNLHNICYVKTCDQPSTTTATTSKTCTRADHQEMERQTRERTTAMFALTRKREAQKRLARTADSTAPTAADLEFDDAEEWYEPDDAGNLSQRINTRPVNVGVSDEVASQDQRACPGKTPRAQKIMLARRRTACEVTYVRPCGIIVGRATMFGAEAVSNVLDMGETLFTVPGARKPEHFIYDTACDAHRQAQNRQSNFWKGTGMCVDVWHLKNKHKTTHDYCRINCNPANYPELKTPDGKGWYFNTSVAEQVNVWLGGYQAIVREMLPTKFNFFLDEMVRLRNINTIESLKRKDLVPSYHPVES</sequence>
<feature type="domain" description="CxC5 like cysteine cluster associated with KDZ" evidence="1">
    <location>
        <begin position="115"/>
        <end position="232"/>
    </location>
</feature>
<evidence type="ECO:0000259" key="2">
    <source>
        <dbReference type="Pfam" id="PF18721"/>
    </source>
</evidence>
<name>R7SE59_CONPW</name>
<dbReference type="OMA" id="GCNTRYH"/>
<keyword evidence="4" id="KW-1185">Reference proteome</keyword>
<accession>R7SE59</accession>
<protein>
    <recommendedName>
        <fullName evidence="5">CxC5 like cysteine cluster associated with KDZ domain-containing protein</fullName>
    </recommendedName>
</protein>
<gene>
    <name evidence="3" type="ORF">CONPUDRAFT_67527</name>
</gene>
<dbReference type="KEGG" id="cput:CONPUDRAFT_67527"/>
<reference evidence="4" key="1">
    <citation type="journal article" date="2012" name="Science">
        <title>The Paleozoic origin of enzymatic lignin decomposition reconstructed from 31 fungal genomes.</title>
        <authorList>
            <person name="Floudas D."/>
            <person name="Binder M."/>
            <person name="Riley R."/>
            <person name="Barry K."/>
            <person name="Blanchette R.A."/>
            <person name="Henrissat B."/>
            <person name="Martinez A.T."/>
            <person name="Otillar R."/>
            <person name="Spatafora J.W."/>
            <person name="Yadav J.S."/>
            <person name="Aerts A."/>
            <person name="Benoit I."/>
            <person name="Boyd A."/>
            <person name="Carlson A."/>
            <person name="Copeland A."/>
            <person name="Coutinho P.M."/>
            <person name="de Vries R.P."/>
            <person name="Ferreira P."/>
            <person name="Findley K."/>
            <person name="Foster B."/>
            <person name="Gaskell J."/>
            <person name="Glotzer D."/>
            <person name="Gorecki P."/>
            <person name="Heitman J."/>
            <person name="Hesse C."/>
            <person name="Hori C."/>
            <person name="Igarashi K."/>
            <person name="Jurgens J.A."/>
            <person name="Kallen N."/>
            <person name="Kersten P."/>
            <person name="Kohler A."/>
            <person name="Kuees U."/>
            <person name="Kumar T.K.A."/>
            <person name="Kuo A."/>
            <person name="LaButti K."/>
            <person name="Larrondo L.F."/>
            <person name="Lindquist E."/>
            <person name="Ling A."/>
            <person name="Lombard V."/>
            <person name="Lucas S."/>
            <person name="Lundell T."/>
            <person name="Martin R."/>
            <person name="McLaughlin D.J."/>
            <person name="Morgenstern I."/>
            <person name="Morin E."/>
            <person name="Murat C."/>
            <person name="Nagy L.G."/>
            <person name="Nolan M."/>
            <person name="Ohm R.A."/>
            <person name="Patyshakuliyeva A."/>
            <person name="Rokas A."/>
            <person name="Ruiz-Duenas F.J."/>
            <person name="Sabat G."/>
            <person name="Salamov A."/>
            <person name="Samejima M."/>
            <person name="Schmutz J."/>
            <person name="Slot J.C."/>
            <person name="St John F."/>
            <person name="Stenlid J."/>
            <person name="Sun H."/>
            <person name="Sun S."/>
            <person name="Syed K."/>
            <person name="Tsang A."/>
            <person name="Wiebenga A."/>
            <person name="Young D."/>
            <person name="Pisabarro A."/>
            <person name="Eastwood D.C."/>
            <person name="Martin F."/>
            <person name="Cullen D."/>
            <person name="Grigoriev I.V."/>
            <person name="Hibbett D.S."/>
        </authorList>
    </citation>
    <scope>NUCLEOTIDE SEQUENCE [LARGE SCALE GENOMIC DNA]</scope>
    <source>
        <strain evidence="4">RWD-64-598 SS2</strain>
    </source>
</reference>
<proteinExistence type="predicted"/>
<dbReference type="GeneID" id="19208573"/>
<dbReference type="EMBL" id="JH711592">
    <property type="protein sequence ID" value="EIW74458.1"/>
    <property type="molecule type" value="Genomic_DNA"/>
</dbReference>
<organism evidence="3 4">
    <name type="scientific">Coniophora puteana (strain RWD-64-598)</name>
    <name type="common">Brown rot fungus</name>
    <dbReference type="NCBI Taxonomy" id="741705"/>
    <lineage>
        <taxon>Eukaryota</taxon>
        <taxon>Fungi</taxon>
        <taxon>Dikarya</taxon>
        <taxon>Basidiomycota</taxon>
        <taxon>Agaricomycotina</taxon>
        <taxon>Agaricomycetes</taxon>
        <taxon>Agaricomycetidae</taxon>
        <taxon>Boletales</taxon>
        <taxon>Coniophorineae</taxon>
        <taxon>Coniophoraceae</taxon>
        <taxon>Coniophora</taxon>
    </lineage>
</organism>
<dbReference type="InterPro" id="IPR040898">
    <property type="entry name" value="CxC6"/>
</dbReference>
<dbReference type="Pfam" id="PF18718">
    <property type="entry name" value="CxC5"/>
    <property type="match status" value="1"/>
</dbReference>
<feature type="domain" description="CxC6 like cysteine cluster associated with KDZ" evidence="2">
    <location>
        <begin position="344"/>
        <end position="411"/>
    </location>
</feature>
<dbReference type="InterPro" id="IPR041539">
    <property type="entry name" value="CxC5"/>
</dbReference>
<evidence type="ECO:0000259" key="1">
    <source>
        <dbReference type="Pfam" id="PF18718"/>
    </source>
</evidence>
<dbReference type="Pfam" id="PF18721">
    <property type="entry name" value="CxC6"/>
    <property type="match status" value="1"/>
</dbReference>
<dbReference type="Proteomes" id="UP000053558">
    <property type="component" value="Unassembled WGS sequence"/>
</dbReference>
<dbReference type="RefSeq" id="XP_007775336.1">
    <property type="nucleotide sequence ID" value="XM_007777146.1"/>
</dbReference>
<dbReference type="OrthoDB" id="2501483at2759"/>
<evidence type="ECO:0008006" key="5">
    <source>
        <dbReference type="Google" id="ProtNLM"/>
    </source>
</evidence>
<dbReference type="eggNOG" id="ENOG502SDQP">
    <property type="taxonomic scope" value="Eukaryota"/>
</dbReference>
<evidence type="ECO:0000313" key="4">
    <source>
        <dbReference type="Proteomes" id="UP000053558"/>
    </source>
</evidence>